<dbReference type="Proteomes" id="UP000676982">
    <property type="component" value="Segment"/>
</dbReference>
<keyword evidence="12" id="KW-1185">Reference proteome</keyword>
<keyword evidence="2 11" id="KW-0696">RNA-directed RNA polymerase</keyword>
<evidence type="ECO:0000256" key="3">
    <source>
        <dbReference type="ARBA" id="ARBA00022679"/>
    </source>
</evidence>
<comment type="cofactor">
    <cofactor evidence="9">
        <name>Mg(2+)</name>
        <dbReference type="ChEBI" id="CHEBI:18420"/>
    </cofactor>
    <text evidence="9">Binds 2 Mg(2+) per subunit.</text>
</comment>
<dbReference type="GO" id="GO:0000166">
    <property type="term" value="F:nucleotide binding"/>
    <property type="evidence" value="ECO:0007669"/>
    <property type="project" value="UniProtKB-KW"/>
</dbReference>
<evidence type="ECO:0000256" key="4">
    <source>
        <dbReference type="ARBA" id="ARBA00022695"/>
    </source>
</evidence>
<evidence type="ECO:0000256" key="5">
    <source>
        <dbReference type="ARBA" id="ARBA00022741"/>
    </source>
</evidence>
<protein>
    <recommendedName>
        <fullName evidence="1">RNA-directed RNA polymerase</fullName>
        <ecNumber evidence="1">2.7.7.48</ecNumber>
    </recommendedName>
    <alternativeName>
        <fullName evidence="7">RNA replicase beta chain</fullName>
    </alternativeName>
</protein>
<accession>A0A8S5KZM3</accession>
<keyword evidence="4" id="KW-0548">Nucleotidyltransferase</keyword>
<evidence type="ECO:0000256" key="8">
    <source>
        <dbReference type="ARBA" id="ARBA00048744"/>
    </source>
</evidence>
<evidence type="ECO:0000313" key="12">
    <source>
        <dbReference type="Proteomes" id="UP000676982"/>
    </source>
</evidence>
<dbReference type="GO" id="GO:0039694">
    <property type="term" value="P:viral RNA genome replication"/>
    <property type="evidence" value="ECO:0007669"/>
    <property type="project" value="InterPro"/>
</dbReference>
<dbReference type="EC" id="2.7.7.48" evidence="1"/>
<feature type="binding site" evidence="9">
    <location>
        <position position="313"/>
    </location>
    <ligand>
        <name>Mg(2+)</name>
        <dbReference type="ChEBI" id="CHEBI:18420"/>
        <label>2</label>
    </ligand>
</feature>
<keyword evidence="5" id="KW-0547">Nucleotide-binding</keyword>
<evidence type="ECO:0000256" key="1">
    <source>
        <dbReference type="ARBA" id="ARBA00012494"/>
    </source>
</evidence>
<evidence type="ECO:0000256" key="7">
    <source>
        <dbReference type="ARBA" id="ARBA00030248"/>
    </source>
</evidence>
<gene>
    <name evidence="11" type="primary">SRR6960799_1_3</name>
</gene>
<evidence type="ECO:0000313" key="11">
    <source>
        <dbReference type="EMBL" id="DAD50651.1"/>
    </source>
</evidence>
<sequence>MRPYETLQVIRQAFQKFYGTSCLRRDSNPLSKRDEATTLEVYTQYLLLLVDLGYLRPEGLKRTAHRLAQDFVRADVLVLNNLFAECAQAIRLKHVRGFKALCSQISPHLFCLIKQDVERLEKDDVEAAKRLLQAFCYTSRLSLRDIDLSQQMVDEFISVEEKIPHTFNPHLTNALNKIIRRWLGSFLPGEIVPHHGPGAVANLGRCSVLEKYQDLSTDRRLEYAFGSPWWIGNCQVLSRQSQMRFVPKSYKTFRSIGMEPATLQYFQQGVQRLLYDFVSRNRYLNNHIGFSDATRNQKLACLGSAARNYATLDLSHASDSVGYELVKKLFRGTWVYRYLICTRSTETRLSDGTVIELRKFSTMGSALCFPVETFLFAAVCELVTRAYRVSGDYTVYGDDIIVPTQCAATTTSILEDLGFEVNTSKSFSSKDVWFRESCGGEFINGFDVTPLRISRKYSSEDDSIRMQDLISLANNAYTYGFRCLRAFFLDRLFALGRVPYFSPDHCLSDNYTNYRAEKRWNHNYQRQEVKVHVLCTKQTRGSSYGAEEIRLRHWLQECYQRKIVGEPFRANIGHSSVDLKTAWLNDISYEPDLLVSDSSIT</sequence>
<dbReference type="InterPro" id="IPR005093">
    <property type="entry name" value="RNArep_beta"/>
</dbReference>
<dbReference type="KEGG" id="vg:80399497"/>
<feature type="binding site" evidence="9">
    <location>
        <position position="398"/>
    </location>
    <ligand>
        <name>Mg(2+)</name>
        <dbReference type="ChEBI" id="CHEBI:18420"/>
        <label>2</label>
    </ligand>
</feature>
<feature type="domain" description="RdRp catalytic" evidence="10">
    <location>
        <begin position="298"/>
        <end position="430"/>
    </location>
</feature>
<dbReference type="GO" id="GO:0003968">
    <property type="term" value="F:RNA-directed RNA polymerase activity"/>
    <property type="evidence" value="ECO:0007669"/>
    <property type="project" value="UniProtKB-KW"/>
</dbReference>
<evidence type="ECO:0000256" key="2">
    <source>
        <dbReference type="ARBA" id="ARBA00022484"/>
    </source>
</evidence>
<keyword evidence="9" id="KW-0479">Metal-binding</keyword>
<dbReference type="PROSITE" id="PS50522">
    <property type="entry name" value="RDRP_PHAGE"/>
    <property type="match status" value="1"/>
</dbReference>
<reference evidence="11" key="1">
    <citation type="submission" date="2020-09" db="EMBL/GenBank/DDBJ databases">
        <title>Leviviricetes taxonomy.</title>
        <authorList>
            <person name="Stockdale S.R."/>
            <person name="Callanan J."/>
            <person name="Adriaenssens E.M."/>
            <person name="Kuhn J.H."/>
            <person name="Rumnieks J."/>
            <person name="Shkoporov A."/>
            <person name="Draper L.A."/>
            <person name="Ross P."/>
            <person name="Hill C."/>
        </authorList>
    </citation>
    <scope>NUCLEOTIDE SEQUENCE</scope>
</reference>
<comment type="catalytic activity">
    <reaction evidence="8">
        <text>RNA(n) + a ribonucleoside 5'-triphosphate = RNA(n+1) + diphosphate</text>
        <dbReference type="Rhea" id="RHEA:21248"/>
        <dbReference type="Rhea" id="RHEA-COMP:14527"/>
        <dbReference type="Rhea" id="RHEA-COMP:17342"/>
        <dbReference type="ChEBI" id="CHEBI:33019"/>
        <dbReference type="ChEBI" id="CHEBI:61557"/>
        <dbReference type="ChEBI" id="CHEBI:140395"/>
        <dbReference type="EC" id="2.7.7.48"/>
    </reaction>
</comment>
<proteinExistence type="predicted"/>
<evidence type="ECO:0000256" key="6">
    <source>
        <dbReference type="ARBA" id="ARBA00022953"/>
    </source>
</evidence>
<evidence type="ECO:0000256" key="9">
    <source>
        <dbReference type="PIRSR" id="PIRSR605093-1"/>
    </source>
</evidence>
<keyword evidence="3" id="KW-0808">Transferase</keyword>
<name>A0A8S5KZM3_9VIRU</name>
<dbReference type="EMBL" id="BK013586">
    <property type="protein sequence ID" value="DAD50651.1"/>
    <property type="molecule type" value="Genomic_RNA"/>
</dbReference>
<dbReference type="GO" id="GO:0046872">
    <property type="term" value="F:metal ion binding"/>
    <property type="evidence" value="ECO:0007669"/>
    <property type="project" value="UniProtKB-KW"/>
</dbReference>
<dbReference type="InterPro" id="IPR007096">
    <property type="entry name" value="RNA-dir_Rpol_cat_phage"/>
</dbReference>
<keyword evidence="9" id="KW-0460">Magnesium</keyword>
<keyword evidence="6" id="KW-0693">Viral RNA replication</keyword>
<feature type="binding site" evidence="9">
    <location>
        <position position="399"/>
    </location>
    <ligand>
        <name>Mg(2+)</name>
        <dbReference type="ChEBI" id="CHEBI:18420"/>
        <label>2</label>
    </ligand>
</feature>
<dbReference type="Pfam" id="PF03431">
    <property type="entry name" value="RNA_replicase_B"/>
    <property type="match status" value="1"/>
</dbReference>
<dbReference type="GeneID" id="80399497"/>
<dbReference type="RefSeq" id="YP_010770242.1">
    <property type="nucleotide sequence ID" value="NC_074206.1"/>
</dbReference>
<organism evidence="11 12">
    <name type="scientific">ssRNA phage SRR6960799_1</name>
    <dbReference type="NCBI Taxonomy" id="2786565"/>
    <lineage>
        <taxon>Viruses</taxon>
        <taxon>Riboviria</taxon>
        <taxon>Orthornavirae</taxon>
        <taxon>Lenarviricota</taxon>
        <taxon>Leviviricetes</taxon>
        <taxon>Timlovirales</taxon>
        <taxon>Blumeviridae</taxon>
        <taxon>Pacehavirus</taxon>
        <taxon>Pacehavirus borborenecus</taxon>
        <taxon>Tinebovirus borborenecus</taxon>
    </lineage>
</organism>
<evidence type="ECO:0000259" key="10">
    <source>
        <dbReference type="PROSITE" id="PS50522"/>
    </source>
</evidence>